<gene>
    <name evidence="2" type="ORF">FC62_GL001362</name>
</gene>
<sequence length="85" mass="8969">MHKYTGSSVPVGVTATDVKKYNNNLDNLVNATKNAANFAISLEKYKSSLLSSALEAIPKVPEPETSFAFALSATILLVGVLAITV</sequence>
<evidence type="ECO:0000256" key="1">
    <source>
        <dbReference type="SAM" id="Phobius"/>
    </source>
</evidence>
<dbReference type="AlphaFoldDB" id="A0A0R1GTC6"/>
<feature type="transmembrane region" description="Helical" evidence="1">
    <location>
        <begin position="67"/>
        <end position="84"/>
    </location>
</feature>
<keyword evidence="1" id="KW-1133">Transmembrane helix</keyword>
<name>A0A0R1GTC6_9LACO</name>
<keyword evidence="1" id="KW-0812">Transmembrane</keyword>
<dbReference type="RefSeq" id="WP_056946541.1">
    <property type="nucleotide sequence ID" value="NZ_AZCV01000005.1"/>
</dbReference>
<reference evidence="2 3" key="1">
    <citation type="journal article" date="2015" name="Genome Announc.">
        <title>Expanding the biotechnology potential of lactobacilli through comparative genomics of 213 strains and associated genera.</title>
        <authorList>
            <person name="Sun Z."/>
            <person name="Harris H.M."/>
            <person name="McCann A."/>
            <person name="Guo C."/>
            <person name="Argimon S."/>
            <person name="Zhang W."/>
            <person name="Yang X."/>
            <person name="Jeffery I.B."/>
            <person name="Cooney J.C."/>
            <person name="Kagawa T.F."/>
            <person name="Liu W."/>
            <person name="Song Y."/>
            <person name="Salvetti E."/>
            <person name="Wrobel A."/>
            <person name="Rasinkangas P."/>
            <person name="Parkhill J."/>
            <person name="Rea M.C."/>
            <person name="O'Sullivan O."/>
            <person name="Ritari J."/>
            <person name="Douillard F.P."/>
            <person name="Paul Ross R."/>
            <person name="Yang R."/>
            <person name="Briner A.E."/>
            <person name="Felis G.E."/>
            <person name="de Vos W.M."/>
            <person name="Barrangou R."/>
            <person name="Klaenhammer T.R."/>
            <person name="Caufield P.W."/>
            <person name="Cui Y."/>
            <person name="Zhang H."/>
            <person name="O'Toole P.W."/>
        </authorList>
    </citation>
    <scope>NUCLEOTIDE SEQUENCE [LARGE SCALE GENOMIC DNA]</scope>
    <source>
        <strain evidence="2 3">DSM 20534</strain>
    </source>
</reference>
<protein>
    <submittedName>
        <fullName evidence="2">Uncharacterized protein</fullName>
    </submittedName>
</protein>
<keyword evidence="3" id="KW-1185">Reference proteome</keyword>
<evidence type="ECO:0000313" key="3">
    <source>
        <dbReference type="Proteomes" id="UP000050909"/>
    </source>
</evidence>
<proteinExistence type="predicted"/>
<evidence type="ECO:0000313" key="2">
    <source>
        <dbReference type="EMBL" id="KRK37483.1"/>
    </source>
</evidence>
<accession>A0A0R1GTC6</accession>
<keyword evidence="1" id="KW-0472">Membrane</keyword>
<comment type="caution">
    <text evidence="2">The sequence shown here is derived from an EMBL/GenBank/DDBJ whole genome shotgun (WGS) entry which is preliminary data.</text>
</comment>
<dbReference type="EMBL" id="AZCV01000005">
    <property type="protein sequence ID" value="KRK37483.1"/>
    <property type="molecule type" value="Genomic_DNA"/>
</dbReference>
<dbReference type="Proteomes" id="UP000050909">
    <property type="component" value="Unassembled WGS sequence"/>
</dbReference>
<dbReference type="PATRIC" id="fig|1423722.3.peg.1388"/>
<organism evidence="2 3">
    <name type="scientific">Amylolactobacillus amylotrophicus DSM 20534</name>
    <dbReference type="NCBI Taxonomy" id="1423722"/>
    <lineage>
        <taxon>Bacteria</taxon>
        <taxon>Bacillati</taxon>
        <taxon>Bacillota</taxon>
        <taxon>Bacilli</taxon>
        <taxon>Lactobacillales</taxon>
        <taxon>Lactobacillaceae</taxon>
        <taxon>Amylolactobacillus</taxon>
    </lineage>
</organism>